<evidence type="ECO:0000256" key="5">
    <source>
        <dbReference type="PIRSR" id="PIRSR606710-2"/>
    </source>
</evidence>
<dbReference type="Gene3D" id="2.115.10.20">
    <property type="entry name" value="Glycosyl hydrolase domain, family 43"/>
    <property type="match status" value="1"/>
</dbReference>
<dbReference type="InterPro" id="IPR023296">
    <property type="entry name" value="Glyco_hydro_beta-prop_sf"/>
</dbReference>
<dbReference type="InterPro" id="IPR041542">
    <property type="entry name" value="GH43_C2"/>
</dbReference>
<keyword evidence="7" id="KW-0732">Signal</keyword>
<dbReference type="Pfam" id="PF17851">
    <property type="entry name" value="GH43_C2"/>
    <property type="match status" value="1"/>
</dbReference>
<evidence type="ECO:0000313" key="9">
    <source>
        <dbReference type="EMBL" id="OKS85874.1"/>
    </source>
</evidence>
<feature type="active site" description="Proton acceptor" evidence="4">
    <location>
        <position position="38"/>
    </location>
</feature>
<dbReference type="InterPro" id="IPR051795">
    <property type="entry name" value="Glycosyl_Hydrlase_43"/>
</dbReference>
<dbReference type="PANTHER" id="PTHR42812:SF12">
    <property type="entry name" value="BETA-XYLOSIDASE-RELATED"/>
    <property type="match status" value="1"/>
</dbReference>
<feature type="domain" description="Beta-xylosidase C-terminal Concanavalin A-like" evidence="8">
    <location>
        <begin position="331"/>
        <end position="516"/>
    </location>
</feature>
<comment type="caution">
    <text evidence="9">The sequence shown here is derived from an EMBL/GenBank/DDBJ whole genome shotgun (WGS) entry which is preliminary data.</text>
</comment>
<gene>
    <name evidence="9" type="ORF">RG47T_1320</name>
</gene>
<protein>
    <recommendedName>
        <fullName evidence="8">Beta-xylosidase C-terminal Concanavalin A-like domain-containing protein</fullName>
    </recommendedName>
</protein>
<feature type="signal peptide" evidence="7">
    <location>
        <begin position="1"/>
        <end position="24"/>
    </location>
</feature>
<evidence type="ECO:0000256" key="1">
    <source>
        <dbReference type="ARBA" id="ARBA00009865"/>
    </source>
</evidence>
<evidence type="ECO:0000256" key="2">
    <source>
        <dbReference type="ARBA" id="ARBA00022801"/>
    </source>
</evidence>
<reference evidence="9 10" key="1">
    <citation type="submission" date="2016-11" db="EMBL/GenBank/DDBJ databases">
        <title>Whole Genome Sequencing of Mucilaginibacter polytrichastri RG4-7(T) isolated from the moss sample.</title>
        <authorList>
            <person name="Li Y."/>
        </authorList>
    </citation>
    <scope>NUCLEOTIDE SEQUENCE [LARGE SCALE GENOMIC DNA]</scope>
    <source>
        <strain evidence="9 10">RG4-7</strain>
    </source>
</reference>
<evidence type="ECO:0000259" key="8">
    <source>
        <dbReference type="Pfam" id="PF17851"/>
    </source>
</evidence>
<dbReference type="OrthoDB" id="9801455at2"/>
<sequence length="524" mass="57439">MKKLLVCIILTVTAIITNLSAVCAQGAHNPIIYADVPDMSIIRVGNTYYMSSTTMHMSPGVPIMKSKDLVNWRLVNYAYDTLANTDALNLTNGKSTYGRGSWASSLRYHNGTYYVSTFAQTTGSTYIYTTKDIEKGPWKTVSFKPALHDHSLFFDDDGKVYMITGSGKLRLVELKADVFGIKPGGVDQTIIENAGLPSGGTGLGAEGSQLFKINGKYYLFNITWPRGGVRTVVIHRADKITGPYEGKIGLQDLGVAQGGLIDMPNGTWYSYLFRDFGAVGRVPYLVPVKWEDGWPVLGNNGKVPETLDLPASKGLIPGIVASDEFTRKTGEPALSLVWQWNHNPDNSSWSVTARKGYLRLITASVDTDFLMARNSLTQRTIGPVCSGSISLDVSNMKDGDFAGLGLLQKNYGQVGVKINGTNKSIVMFNASTGKPVEAKSIPLNQKTVYFKAECNFTDKKDLANFCYSLDGTTWVPVGTQLKMTYTLPHFMGYRFAIFNYATKTPGGWADFDFFHITDAITGTK</sequence>
<keyword evidence="2 6" id="KW-0378">Hydrolase</keyword>
<feature type="site" description="Important for catalytic activity, responsible for pKa modulation of the active site Glu and correct orientation of both the proton donor and substrate" evidence="5">
    <location>
        <position position="149"/>
    </location>
</feature>
<evidence type="ECO:0000256" key="6">
    <source>
        <dbReference type="RuleBase" id="RU361187"/>
    </source>
</evidence>
<accession>A0A1Q5ZVS1</accession>
<evidence type="ECO:0000313" key="10">
    <source>
        <dbReference type="Proteomes" id="UP000186720"/>
    </source>
</evidence>
<dbReference type="Gene3D" id="2.60.120.200">
    <property type="match status" value="1"/>
</dbReference>
<dbReference type="RefSeq" id="WP_074488651.1">
    <property type="nucleotide sequence ID" value="NZ_FPAM01000002.1"/>
</dbReference>
<keyword evidence="10" id="KW-1185">Reference proteome</keyword>
<dbReference type="SUPFAM" id="SSF75005">
    <property type="entry name" value="Arabinanase/levansucrase/invertase"/>
    <property type="match status" value="1"/>
</dbReference>
<dbReference type="SUPFAM" id="SSF49899">
    <property type="entry name" value="Concanavalin A-like lectins/glucanases"/>
    <property type="match status" value="1"/>
</dbReference>
<feature type="active site" description="Proton donor" evidence="4">
    <location>
        <position position="206"/>
    </location>
</feature>
<dbReference type="AlphaFoldDB" id="A0A1Q5ZVS1"/>
<dbReference type="CDD" id="cd09001">
    <property type="entry name" value="GH43_FsAxh1-like"/>
    <property type="match status" value="1"/>
</dbReference>
<dbReference type="STRING" id="1302689.RG47T_1320"/>
<dbReference type="GO" id="GO:0005975">
    <property type="term" value="P:carbohydrate metabolic process"/>
    <property type="evidence" value="ECO:0007669"/>
    <property type="project" value="InterPro"/>
</dbReference>
<proteinExistence type="inferred from homology"/>
<comment type="similarity">
    <text evidence="1 6">Belongs to the glycosyl hydrolase 43 family.</text>
</comment>
<keyword evidence="3 6" id="KW-0326">Glycosidase</keyword>
<organism evidence="9 10">
    <name type="scientific">Mucilaginibacter polytrichastri</name>
    <dbReference type="NCBI Taxonomy" id="1302689"/>
    <lineage>
        <taxon>Bacteria</taxon>
        <taxon>Pseudomonadati</taxon>
        <taxon>Bacteroidota</taxon>
        <taxon>Sphingobacteriia</taxon>
        <taxon>Sphingobacteriales</taxon>
        <taxon>Sphingobacteriaceae</taxon>
        <taxon>Mucilaginibacter</taxon>
    </lineage>
</organism>
<dbReference type="Proteomes" id="UP000186720">
    <property type="component" value="Unassembled WGS sequence"/>
</dbReference>
<dbReference type="EMBL" id="MPPL01000001">
    <property type="protein sequence ID" value="OKS85874.1"/>
    <property type="molecule type" value="Genomic_DNA"/>
</dbReference>
<dbReference type="InterPro" id="IPR006710">
    <property type="entry name" value="Glyco_hydro_43"/>
</dbReference>
<dbReference type="InterPro" id="IPR013320">
    <property type="entry name" value="ConA-like_dom_sf"/>
</dbReference>
<feature type="chain" id="PRO_5010290409" description="Beta-xylosidase C-terminal Concanavalin A-like domain-containing protein" evidence="7">
    <location>
        <begin position="25"/>
        <end position="524"/>
    </location>
</feature>
<dbReference type="Pfam" id="PF04616">
    <property type="entry name" value="Glyco_hydro_43"/>
    <property type="match status" value="1"/>
</dbReference>
<evidence type="ECO:0000256" key="4">
    <source>
        <dbReference type="PIRSR" id="PIRSR606710-1"/>
    </source>
</evidence>
<dbReference type="GO" id="GO:0004553">
    <property type="term" value="F:hydrolase activity, hydrolyzing O-glycosyl compounds"/>
    <property type="evidence" value="ECO:0007669"/>
    <property type="project" value="InterPro"/>
</dbReference>
<evidence type="ECO:0000256" key="7">
    <source>
        <dbReference type="SAM" id="SignalP"/>
    </source>
</evidence>
<evidence type="ECO:0000256" key="3">
    <source>
        <dbReference type="ARBA" id="ARBA00023295"/>
    </source>
</evidence>
<dbReference type="PANTHER" id="PTHR42812">
    <property type="entry name" value="BETA-XYLOSIDASE"/>
    <property type="match status" value="1"/>
</dbReference>
<name>A0A1Q5ZVS1_9SPHI</name>